<organism evidence="2 3">
    <name type="scientific">Candidatus Portnoybacteria bacterium CG10_big_fil_rev_8_21_14_0_10_38_18</name>
    <dbReference type="NCBI Taxonomy" id="1974813"/>
    <lineage>
        <taxon>Bacteria</taxon>
        <taxon>Candidatus Portnoyibacteriota</taxon>
    </lineage>
</organism>
<dbReference type="PANTHER" id="PTHR43179">
    <property type="entry name" value="RHAMNOSYLTRANSFERASE WBBL"/>
    <property type="match status" value="1"/>
</dbReference>
<accession>A0A2M8KCP3</accession>
<dbReference type="SUPFAM" id="SSF53448">
    <property type="entry name" value="Nucleotide-diphospho-sugar transferases"/>
    <property type="match status" value="1"/>
</dbReference>
<comment type="caution">
    <text evidence="2">The sequence shown here is derived from an EMBL/GenBank/DDBJ whole genome shotgun (WGS) entry which is preliminary data.</text>
</comment>
<protein>
    <recommendedName>
        <fullName evidence="1">Glycosyltransferase 2-like domain-containing protein</fullName>
    </recommendedName>
</protein>
<gene>
    <name evidence="2" type="ORF">COU82_00700</name>
</gene>
<evidence type="ECO:0000313" key="3">
    <source>
        <dbReference type="Proteomes" id="UP000231648"/>
    </source>
</evidence>
<dbReference type="Pfam" id="PF00535">
    <property type="entry name" value="Glycos_transf_2"/>
    <property type="match status" value="1"/>
</dbReference>
<dbReference type="Proteomes" id="UP000231648">
    <property type="component" value="Unassembled WGS sequence"/>
</dbReference>
<sequence length="265" mass="30838">MIKLSIIITNYKTPELLDLCLKATKETVSNLEYEIIVADSESEEKNQGFLKERYPEVKFISFKKIVGYSKTINTGIKNAGGEYILILNADIIVLDNAIFEMIKFMEKNPDVGIVGPQLLDFTNNIQASCFANPSLKAIIARRTFLGKTKWGKEVLNKFTINDRDKSCTKEVDWVQGSAIMVRKDAIDKVGLFDERFFMYFEDADWCRRFRQNGYKVIYYPESKMAHYYHRSSKKWGGILDIFLNKYTRLHIISALKYFSKYHAYK</sequence>
<dbReference type="EMBL" id="PFDX01000009">
    <property type="protein sequence ID" value="PJE57663.1"/>
    <property type="molecule type" value="Genomic_DNA"/>
</dbReference>
<dbReference type="AlphaFoldDB" id="A0A2M8KCP3"/>
<dbReference type="Gene3D" id="3.90.550.10">
    <property type="entry name" value="Spore Coat Polysaccharide Biosynthesis Protein SpsA, Chain A"/>
    <property type="match status" value="1"/>
</dbReference>
<dbReference type="CDD" id="cd04186">
    <property type="entry name" value="GT_2_like_c"/>
    <property type="match status" value="1"/>
</dbReference>
<dbReference type="PANTHER" id="PTHR43179:SF7">
    <property type="entry name" value="RHAMNOSYLTRANSFERASE WBBL"/>
    <property type="match status" value="1"/>
</dbReference>
<feature type="domain" description="Glycosyltransferase 2-like" evidence="1">
    <location>
        <begin position="5"/>
        <end position="119"/>
    </location>
</feature>
<proteinExistence type="predicted"/>
<evidence type="ECO:0000313" key="2">
    <source>
        <dbReference type="EMBL" id="PJE57663.1"/>
    </source>
</evidence>
<dbReference type="InterPro" id="IPR001173">
    <property type="entry name" value="Glyco_trans_2-like"/>
</dbReference>
<reference evidence="3" key="1">
    <citation type="submission" date="2017-09" db="EMBL/GenBank/DDBJ databases">
        <title>Depth-based differentiation of microbial function through sediment-hosted aquifers and enrichment of novel symbionts in the deep terrestrial subsurface.</title>
        <authorList>
            <person name="Probst A.J."/>
            <person name="Ladd B."/>
            <person name="Jarett J.K."/>
            <person name="Geller-Mcgrath D.E."/>
            <person name="Sieber C.M.K."/>
            <person name="Emerson J.B."/>
            <person name="Anantharaman K."/>
            <person name="Thomas B.C."/>
            <person name="Malmstrom R."/>
            <person name="Stieglmeier M."/>
            <person name="Klingl A."/>
            <person name="Woyke T."/>
            <person name="Ryan C.M."/>
            <person name="Banfield J.F."/>
        </authorList>
    </citation>
    <scope>NUCLEOTIDE SEQUENCE [LARGE SCALE GENOMIC DNA]</scope>
</reference>
<dbReference type="InterPro" id="IPR029044">
    <property type="entry name" value="Nucleotide-diphossugar_trans"/>
</dbReference>
<name>A0A2M8KCP3_9BACT</name>
<evidence type="ECO:0000259" key="1">
    <source>
        <dbReference type="Pfam" id="PF00535"/>
    </source>
</evidence>